<gene>
    <name evidence="1" type="ORF">ACFSCX_20300</name>
</gene>
<dbReference type="RefSeq" id="WP_377930084.1">
    <property type="nucleotide sequence ID" value="NZ_JBHUEM010000051.1"/>
</dbReference>
<evidence type="ECO:0000313" key="2">
    <source>
        <dbReference type="Proteomes" id="UP001597214"/>
    </source>
</evidence>
<keyword evidence="2" id="KW-1185">Reference proteome</keyword>
<sequence length="136" mass="15686">MNKSIILLFVLMFLAGCVSFGIEEEESFVFSYTRNSIVDENKERVNNWLNNVKKEVKIHSLGTINGYEYFYARGFNDVLVTYLLEKKQENQFSLLRANFKKGNEDDEILIEVKYNPSLCCDGTVIDDSYTGKGLIQ</sequence>
<comment type="caution">
    <text evidence="1">The sequence shown here is derived from an EMBL/GenBank/DDBJ whole genome shotgun (WGS) entry which is preliminary data.</text>
</comment>
<dbReference type="EMBL" id="JBHUEM010000051">
    <property type="protein sequence ID" value="MFD1738859.1"/>
    <property type="molecule type" value="Genomic_DNA"/>
</dbReference>
<protein>
    <recommendedName>
        <fullName evidence="3">Lipoprotein</fullName>
    </recommendedName>
</protein>
<name>A0ABW4LUM3_9BACI</name>
<dbReference type="PROSITE" id="PS51257">
    <property type="entry name" value="PROKAR_LIPOPROTEIN"/>
    <property type="match status" value="1"/>
</dbReference>
<organism evidence="1 2">
    <name type="scientific">Bacillus salitolerans</name>
    <dbReference type="NCBI Taxonomy" id="1437434"/>
    <lineage>
        <taxon>Bacteria</taxon>
        <taxon>Bacillati</taxon>
        <taxon>Bacillota</taxon>
        <taxon>Bacilli</taxon>
        <taxon>Bacillales</taxon>
        <taxon>Bacillaceae</taxon>
        <taxon>Bacillus</taxon>
    </lineage>
</organism>
<evidence type="ECO:0008006" key="3">
    <source>
        <dbReference type="Google" id="ProtNLM"/>
    </source>
</evidence>
<dbReference type="Proteomes" id="UP001597214">
    <property type="component" value="Unassembled WGS sequence"/>
</dbReference>
<reference evidence="2" key="1">
    <citation type="journal article" date="2019" name="Int. J. Syst. Evol. Microbiol.">
        <title>The Global Catalogue of Microorganisms (GCM) 10K type strain sequencing project: providing services to taxonomists for standard genome sequencing and annotation.</title>
        <authorList>
            <consortium name="The Broad Institute Genomics Platform"/>
            <consortium name="The Broad Institute Genome Sequencing Center for Infectious Disease"/>
            <person name="Wu L."/>
            <person name="Ma J."/>
        </authorList>
    </citation>
    <scope>NUCLEOTIDE SEQUENCE [LARGE SCALE GENOMIC DNA]</scope>
    <source>
        <strain evidence="2">CCUG 49339</strain>
    </source>
</reference>
<accession>A0ABW4LUM3</accession>
<evidence type="ECO:0000313" key="1">
    <source>
        <dbReference type="EMBL" id="MFD1738859.1"/>
    </source>
</evidence>
<proteinExistence type="predicted"/>